<dbReference type="KEGG" id="cam:101489706"/>
<dbReference type="FunFam" id="3.30.40.10:FF:000187">
    <property type="entry name" value="E3 ubiquitin-protein ligase ATL6"/>
    <property type="match status" value="1"/>
</dbReference>
<dbReference type="RefSeq" id="XP_004513759.2">
    <property type="nucleotide sequence ID" value="XM_004513702.3"/>
</dbReference>
<dbReference type="InterPro" id="IPR013083">
    <property type="entry name" value="Znf_RING/FYVE/PHD"/>
</dbReference>
<dbReference type="eggNOG" id="KOG0800">
    <property type="taxonomic scope" value="Eukaryota"/>
</dbReference>
<dbReference type="SMART" id="SM00184">
    <property type="entry name" value="RING"/>
    <property type="match status" value="1"/>
</dbReference>
<protein>
    <recommendedName>
        <fullName evidence="4">RING-type E3 ubiquitin transferase</fullName>
        <ecNumber evidence="4">2.3.2.27</ecNumber>
    </recommendedName>
</protein>
<evidence type="ECO:0000256" key="9">
    <source>
        <dbReference type="ARBA" id="ARBA00022786"/>
    </source>
</evidence>
<evidence type="ECO:0000256" key="2">
    <source>
        <dbReference type="ARBA" id="ARBA00004167"/>
    </source>
</evidence>
<evidence type="ECO:0000256" key="1">
    <source>
        <dbReference type="ARBA" id="ARBA00000900"/>
    </source>
</evidence>
<dbReference type="InterPro" id="IPR053238">
    <property type="entry name" value="RING-H2_zinc_finger"/>
</dbReference>
<gene>
    <name evidence="18" type="primary">LOC101489706</name>
</gene>
<name>A0A1S2Z2E0_CICAR</name>
<dbReference type="GO" id="GO:0008270">
    <property type="term" value="F:zinc ion binding"/>
    <property type="evidence" value="ECO:0007669"/>
    <property type="project" value="UniProtKB-KW"/>
</dbReference>
<dbReference type="Proteomes" id="UP000087171">
    <property type="component" value="Unplaced"/>
</dbReference>
<proteinExistence type="inferred from homology"/>
<dbReference type="PANTHER" id="PTHR14155:SF502">
    <property type="entry name" value="TRANSCRIPTION FACTOR C2H2 FAMILY-RELATED"/>
    <property type="match status" value="1"/>
</dbReference>
<organism evidence="17 18">
    <name type="scientific">Cicer arietinum</name>
    <name type="common">Chickpea</name>
    <name type="synonym">Garbanzo</name>
    <dbReference type="NCBI Taxonomy" id="3827"/>
    <lineage>
        <taxon>Eukaryota</taxon>
        <taxon>Viridiplantae</taxon>
        <taxon>Streptophyta</taxon>
        <taxon>Embryophyta</taxon>
        <taxon>Tracheophyta</taxon>
        <taxon>Spermatophyta</taxon>
        <taxon>Magnoliopsida</taxon>
        <taxon>eudicotyledons</taxon>
        <taxon>Gunneridae</taxon>
        <taxon>Pentapetalae</taxon>
        <taxon>rosids</taxon>
        <taxon>fabids</taxon>
        <taxon>Fabales</taxon>
        <taxon>Fabaceae</taxon>
        <taxon>Papilionoideae</taxon>
        <taxon>50 kb inversion clade</taxon>
        <taxon>NPAAA clade</taxon>
        <taxon>Hologalegina</taxon>
        <taxon>IRL clade</taxon>
        <taxon>Cicereae</taxon>
        <taxon>Cicer</taxon>
    </lineage>
</organism>
<keyword evidence="11 15" id="KW-1133">Transmembrane helix</keyword>
<comment type="similarity">
    <text evidence="13">Belongs to the RING-type zinc finger family. ATL subfamily.</text>
</comment>
<evidence type="ECO:0000313" key="18">
    <source>
        <dbReference type="RefSeq" id="XP_004513759.2"/>
    </source>
</evidence>
<evidence type="ECO:0000256" key="8">
    <source>
        <dbReference type="ARBA" id="ARBA00022771"/>
    </source>
</evidence>
<evidence type="ECO:0000256" key="11">
    <source>
        <dbReference type="ARBA" id="ARBA00022989"/>
    </source>
</evidence>
<evidence type="ECO:0000256" key="5">
    <source>
        <dbReference type="ARBA" id="ARBA00022679"/>
    </source>
</evidence>
<evidence type="ECO:0000313" key="17">
    <source>
        <dbReference type="Proteomes" id="UP000087171"/>
    </source>
</evidence>
<keyword evidence="12 15" id="KW-0472">Membrane</keyword>
<evidence type="ECO:0000256" key="7">
    <source>
        <dbReference type="ARBA" id="ARBA00022723"/>
    </source>
</evidence>
<dbReference type="InterPro" id="IPR001841">
    <property type="entry name" value="Znf_RING"/>
</dbReference>
<reference evidence="18" key="1">
    <citation type="submission" date="2025-08" db="UniProtKB">
        <authorList>
            <consortium name="RefSeq"/>
        </authorList>
    </citation>
    <scope>IDENTIFICATION</scope>
    <source>
        <tissue evidence="18">Etiolated seedlings</tissue>
    </source>
</reference>
<evidence type="ECO:0000256" key="6">
    <source>
        <dbReference type="ARBA" id="ARBA00022692"/>
    </source>
</evidence>
<dbReference type="GO" id="GO:0016020">
    <property type="term" value="C:membrane"/>
    <property type="evidence" value="ECO:0007669"/>
    <property type="project" value="UniProtKB-SubCell"/>
</dbReference>
<dbReference type="GO" id="GO:0061630">
    <property type="term" value="F:ubiquitin protein ligase activity"/>
    <property type="evidence" value="ECO:0007669"/>
    <property type="project" value="UniProtKB-EC"/>
</dbReference>
<evidence type="ECO:0000259" key="16">
    <source>
        <dbReference type="PROSITE" id="PS50089"/>
    </source>
</evidence>
<dbReference type="Gene3D" id="3.30.40.10">
    <property type="entry name" value="Zinc/RING finger domain, C3HC4 (zinc finger)"/>
    <property type="match status" value="1"/>
</dbReference>
<keyword evidence="6 15" id="KW-0812">Transmembrane</keyword>
<accession>A0A1S2Z2E0</accession>
<dbReference type="SUPFAM" id="SSF57850">
    <property type="entry name" value="RING/U-box"/>
    <property type="match status" value="1"/>
</dbReference>
<keyword evidence="10" id="KW-0862">Zinc</keyword>
<evidence type="ECO:0000256" key="15">
    <source>
        <dbReference type="SAM" id="Phobius"/>
    </source>
</evidence>
<keyword evidence="5" id="KW-0808">Transferase</keyword>
<evidence type="ECO:0000256" key="13">
    <source>
        <dbReference type="ARBA" id="ARBA00024209"/>
    </source>
</evidence>
<dbReference type="PROSITE" id="PS50089">
    <property type="entry name" value="ZF_RING_2"/>
    <property type="match status" value="1"/>
</dbReference>
<evidence type="ECO:0000256" key="14">
    <source>
        <dbReference type="PROSITE-ProRule" id="PRU00175"/>
    </source>
</evidence>
<keyword evidence="9" id="KW-0833">Ubl conjugation pathway</keyword>
<evidence type="ECO:0000256" key="3">
    <source>
        <dbReference type="ARBA" id="ARBA00004906"/>
    </source>
</evidence>
<evidence type="ECO:0000256" key="4">
    <source>
        <dbReference type="ARBA" id="ARBA00012483"/>
    </source>
</evidence>
<comment type="subcellular location">
    <subcellularLocation>
        <location evidence="2">Membrane</location>
        <topology evidence="2">Single-pass membrane protein</topology>
    </subcellularLocation>
</comment>
<evidence type="ECO:0000256" key="12">
    <source>
        <dbReference type="ARBA" id="ARBA00023136"/>
    </source>
</evidence>
<keyword evidence="8 14" id="KW-0863">Zinc-finger</keyword>
<dbReference type="AlphaFoldDB" id="A0A1S2Z2E0"/>
<sequence length="407" mass="45734">MQGYDLYIKINIYNQMIRMQNNSPFTTVWSFSIHGQTWVTLFLIIITLIQISQPVIVTGQPLTPEVNPAENNKSVATIMGVVILMFLFSGFLSLYSAKCTERRHGVIFDLTLPTDGSGRPSQNNQPSNGLNQEVIDTFPTFLYSNVKGLKIGKSTLACAVCLNEFQDDETLRLIPKCSHVYHHTCIDIWLVSHNTCPVCRANLVPRPDDNTVPVTIQIDEEHHPHELNIISSTNEEDIELVEEEPKGDNISMEYSPKIELLRRSRTYGAPTRSKSTGFLSALLFSRSNSTGMLVQPGEDCERFTLRLPDDVRNQMMKKTTTLKRASSCVSFTRMSSGTCGYRTRSVGSGSGRGLVEYERFGSEEEEQLGVFRNSCTTKMVRKYPVRYLGVDMDNNGGERSSDLLCPK</sequence>
<dbReference type="PaxDb" id="3827-XP_004513759.1"/>
<dbReference type="OrthoDB" id="8062037at2759"/>
<keyword evidence="7" id="KW-0479">Metal-binding</keyword>
<feature type="transmembrane region" description="Helical" evidence="15">
    <location>
        <begin position="38"/>
        <end position="56"/>
    </location>
</feature>
<dbReference type="PANTHER" id="PTHR14155">
    <property type="entry name" value="RING FINGER DOMAIN-CONTAINING"/>
    <property type="match status" value="1"/>
</dbReference>
<evidence type="ECO:0000256" key="10">
    <source>
        <dbReference type="ARBA" id="ARBA00022833"/>
    </source>
</evidence>
<feature type="transmembrane region" description="Helical" evidence="15">
    <location>
        <begin position="76"/>
        <end position="95"/>
    </location>
</feature>
<keyword evidence="17" id="KW-1185">Reference proteome</keyword>
<comment type="catalytic activity">
    <reaction evidence="1">
        <text>S-ubiquitinyl-[E2 ubiquitin-conjugating enzyme]-L-cysteine + [acceptor protein]-L-lysine = [E2 ubiquitin-conjugating enzyme]-L-cysteine + N(6)-ubiquitinyl-[acceptor protein]-L-lysine.</text>
        <dbReference type="EC" id="2.3.2.27"/>
    </reaction>
</comment>
<dbReference type="EC" id="2.3.2.27" evidence="4"/>
<dbReference type="GeneID" id="101489706"/>
<dbReference type="Pfam" id="PF13639">
    <property type="entry name" value="zf-RING_2"/>
    <property type="match status" value="1"/>
</dbReference>
<dbReference type="CDD" id="cd23121">
    <property type="entry name" value="RING-H2_RHA1-like"/>
    <property type="match status" value="1"/>
</dbReference>
<comment type="pathway">
    <text evidence="3">Protein modification; protein ubiquitination.</text>
</comment>
<feature type="domain" description="RING-type" evidence="16">
    <location>
        <begin position="158"/>
        <end position="200"/>
    </location>
</feature>